<proteinExistence type="predicted"/>
<protein>
    <submittedName>
        <fullName evidence="2">15793_t:CDS:1</fullName>
    </submittedName>
</protein>
<dbReference type="Proteomes" id="UP000789375">
    <property type="component" value="Unassembled WGS sequence"/>
</dbReference>
<reference evidence="2" key="1">
    <citation type="submission" date="2021-06" db="EMBL/GenBank/DDBJ databases">
        <authorList>
            <person name="Kallberg Y."/>
            <person name="Tangrot J."/>
            <person name="Rosling A."/>
        </authorList>
    </citation>
    <scope>NUCLEOTIDE SEQUENCE</scope>
    <source>
        <strain evidence="2">87-6 pot B 2015</strain>
    </source>
</reference>
<dbReference type="AlphaFoldDB" id="A0A9N9EU98"/>
<accession>A0A9N9EU98</accession>
<feature type="region of interest" description="Disordered" evidence="1">
    <location>
        <begin position="1"/>
        <end position="47"/>
    </location>
</feature>
<evidence type="ECO:0000313" key="2">
    <source>
        <dbReference type="EMBL" id="CAG8692472.1"/>
    </source>
</evidence>
<keyword evidence="3" id="KW-1185">Reference proteome</keyword>
<comment type="caution">
    <text evidence="2">The sequence shown here is derived from an EMBL/GenBank/DDBJ whole genome shotgun (WGS) entry which is preliminary data.</text>
</comment>
<feature type="non-terminal residue" evidence="2">
    <location>
        <position position="47"/>
    </location>
</feature>
<sequence length="47" mass="5234">IKQDDQNKSNENNTDEEIKSISIFGQDYSSRSRGYVGRSKGHDGGSK</sequence>
<organism evidence="2 3">
    <name type="scientific">Funneliformis mosseae</name>
    <name type="common">Endomycorrhizal fungus</name>
    <name type="synonym">Glomus mosseae</name>
    <dbReference type="NCBI Taxonomy" id="27381"/>
    <lineage>
        <taxon>Eukaryota</taxon>
        <taxon>Fungi</taxon>
        <taxon>Fungi incertae sedis</taxon>
        <taxon>Mucoromycota</taxon>
        <taxon>Glomeromycotina</taxon>
        <taxon>Glomeromycetes</taxon>
        <taxon>Glomerales</taxon>
        <taxon>Glomeraceae</taxon>
        <taxon>Funneliformis</taxon>
    </lineage>
</organism>
<feature type="compositionally biased region" description="Low complexity" evidence="1">
    <location>
        <begin position="28"/>
        <end position="38"/>
    </location>
</feature>
<evidence type="ECO:0000313" key="3">
    <source>
        <dbReference type="Proteomes" id="UP000789375"/>
    </source>
</evidence>
<gene>
    <name evidence="2" type="ORF">FMOSSE_LOCUS13411</name>
</gene>
<feature type="non-terminal residue" evidence="2">
    <location>
        <position position="1"/>
    </location>
</feature>
<name>A0A9N9EU98_FUNMO</name>
<evidence type="ECO:0000256" key="1">
    <source>
        <dbReference type="SAM" id="MobiDB-lite"/>
    </source>
</evidence>
<dbReference type="EMBL" id="CAJVPP010007906">
    <property type="protein sequence ID" value="CAG8692472.1"/>
    <property type="molecule type" value="Genomic_DNA"/>
</dbReference>